<protein>
    <recommendedName>
        <fullName evidence="3">DUF1203 domain-containing protein</fullName>
    </recommendedName>
</protein>
<name>A0A8H8WP38_9HYPH</name>
<evidence type="ECO:0000313" key="1">
    <source>
        <dbReference type="EMBL" id="BCM81777.1"/>
    </source>
</evidence>
<dbReference type="Proteomes" id="UP000663508">
    <property type="component" value="Chromosome"/>
</dbReference>
<dbReference type="AlphaFoldDB" id="A0A8H8WP38"/>
<evidence type="ECO:0000313" key="2">
    <source>
        <dbReference type="Proteomes" id="UP000663508"/>
    </source>
</evidence>
<evidence type="ECO:0008006" key="3">
    <source>
        <dbReference type="Google" id="ProtNLM"/>
    </source>
</evidence>
<dbReference type="Pfam" id="PF06718">
    <property type="entry name" value="DUF1203"/>
    <property type="match status" value="1"/>
</dbReference>
<dbReference type="PIRSF" id="PIRSF034110">
    <property type="entry name" value="DUF1203"/>
    <property type="match status" value="1"/>
</dbReference>
<gene>
    <name evidence="1" type="ORF">mvi_02380</name>
</gene>
<dbReference type="RefSeq" id="WP_207181001.1">
    <property type="nucleotide sequence ID" value="NZ_AP024145.1"/>
</dbReference>
<dbReference type="InterPro" id="IPR009593">
    <property type="entry name" value="DUF1203"/>
</dbReference>
<dbReference type="EMBL" id="AP024145">
    <property type="protein sequence ID" value="BCM81777.1"/>
    <property type="molecule type" value="Genomic_DNA"/>
</dbReference>
<accession>A0A8H8WP38</accession>
<sequence>MTPFHCEAIPTATADRFRRTGRDDRGNPVRRVVATPEGGFPCRHCLRPARAGEAVLLGSYDLPRPLGIYWTPSPIFLHEAACPRATTANAVAPIVRVNPLVSVRAYDADDLCLYDLGQVCAGAEVDAPLDRALADPRTAFVNIHTARPGCLLTRVTRLPG</sequence>
<proteinExistence type="predicted"/>
<reference evidence="1" key="1">
    <citation type="submission" date="2020-11" db="EMBL/GenBank/DDBJ databases">
        <title>Complete genome sequence of a novel pathogenic Methylobacterium strain isolated from rice in Vietnam.</title>
        <authorList>
            <person name="Lai K."/>
            <person name="Okazaki S."/>
            <person name="Higashi K."/>
            <person name="Mori H."/>
            <person name="Toyoda A."/>
            <person name="Kurokawa K."/>
        </authorList>
    </citation>
    <scope>NUCLEOTIDE SEQUENCE</scope>
    <source>
        <strain evidence="1">VL1</strain>
    </source>
</reference>
<organism evidence="1 2">
    <name type="scientific">Methylobacterium indicum</name>
    <dbReference type="NCBI Taxonomy" id="1775910"/>
    <lineage>
        <taxon>Bacteria</taxon>
        <taxon>Pseudomonadati</taxon>
        <taxon>Pseudomonadota</taxon>
        <taxon>Alphaproteobacteria</taxon>
        <taxon>Hyphomicrobiales</taxon>
        <taxon>Methylobacteriaceae</taxon>
        <taxon>Methylobacterium</taxon>
    </lineage>
</organism>
<dbReference type="KEGG" id="mind:mvi_02380"/>